<organism evidence="4 5">
    <name type="scientific">Winogradskyella thalassocola</name>
    <dbReference type="NCBI Taxonomy" id="262004"/>
    <lineage>
        <taxon>Bacteria</taxon>
        <taxon>Pseudomonadati</taxon>
        <taxon>Bacteroidota</taxon>
        <taxon>Flavobacteriia</taxon>
        <taxon>Flavobacteriales</taxon>
        <taxon>Flavobacteriaceae</taxon>
        <taxon>Winogradskyella</taxon>
    </lineage>
</organism>
<dbReference type="InterPro" id="IPR011600">
    <property type="entry name" value="Pept_C14_caspase"/>
</dbReference>
<dbReference type="GO" id="GO:0006508">
    <property type="term" value="P:proteolysis"/>
    <property type="evidence" value="ECO:0007669"/>
    <property type="project" value="InterPro"/>
</dbReference>
<dbReference type="RefSeq" id="WP_092466599.1">
    <property type="nucleotide sequence ID" value="NZ_FNCZ01000001.1"/>
</dbReference>
<dbReference type="Proteomes" id="UP000199492">
    <property type="component" value="Unassembled WGS sequence"/>
</dbReference>
<evidence type="ECO:0000256" key="2">
    <source>
        <dbReference type="SAM" id="SignalP"/>
    </source>
</evidence>
<evidence type="ECO:0000259" key="3">
    <source>
        <dbReference type="Pfam" id="PF00656"/>
    </source>
</evidence>
<dbReference type="AlphaFoldDB" id="A0A1G7YXJ4"/>
<dbReference type="PANTHER" id="PTHR44216">
    <property type="entry name" value="PROTEIN O-MANNOSYL-TRANSFERASE TMTC2"/>
    <property type="match status" value="1"/>
</dbReference>
<sequence length="996" mass="112564">MKQLLLYFFSLLSYLCFAQEDSRGSKAQSTEAIEEGTKRAIVIGVSDYNEEGLRLKYADNDAILFKNYLSQIEELSNENISLLINTDAVALNIVQEFKKLIKKSESGDINYIYFAGHGDVVDDFGEKEGFLLAADANAKQEYYSGGVIPLALLNKIINALTTKGSKVVLILDACKSGFVFEEGTQKNMGTIQAMFENSTKILSCGSNELSYESGDLNHGYFTYFLVKGLTGKADSNTDNSIQYREIDDYLYENVFNIVSKKYNKNQTPIVRTQNDRAVLKSIKPETNTIAFEAINVNFESDKAIASRGINETKLSDKSGGMVITKFNEAIERNSYYGKSSSAYEIYKSSINNASISDGLKEKMQSMLLKILSNSAQQLINTYIDGDKALPPSRAFNIQAKHLEICLELMGEDGFLRDRIEASKLLLESYAIIRTRNFAKYEAAKHKLNNALNLEPRAAYIHNALGEVYNQEELYDSAHYHYNEAKKLIVSWSQPFTNIGDNLMDQYKFDDAKTYLNTSLGTKGANTNLKLGEINEKEGKYNIAETYYATVLKTEPENTFALQKMSHLQKLKGNTKASIDWYKKSVKTDSINSIFGYGLVNYIQDHKIEDEAAEKLLLNAIDYAPESSMVYSEYANFLSLKKTRLSRLRLADSLYRKAIENDPFNTWAYAGRGVLQHKMRKPLKAKESFETGITNNKTKPESYFHYANYLKNELNKNDEAEKLYLTAIEKNGYFIPAYNAIITLYNSQNLQDKSIALLNSAIKKHPNTPDLHHLLGQTFFSQSNYNDAILAYQKATHIDSSYVKSSQNLGYSQLENNLFEAAKSQLSTAAESDPYGEKQKEISEFILTMAKDRLKFGKPEDTNALYKLAFEISNSSENAYVYSEFLYLQSEPIKAIEIALPALGQNNTKAQNIQLLEVMVKAAIDANAFDNANYYYSNLIKLDQNPDLLLASVYSRFIGDLNSSEKYRLRTDPNLLRSNKLKSLYSQNTIDKYILSN</sequence>
<feature type="domain" description="Peptidase C14 caspase" evidence="3">
    <location>
        <begin position="38"/>
        <end position="272"/>
    </location>
</feature>
<dbReference type="Pfam" id="PF13432">
    <property type="entry name" value="TPR_16"/>
    <property type="match status" value="1"/>
</dbReference>
<dbReference type="SUPFAM" id="SSF52129">
    <property type="entry name" value="Caspase-like"/>
    <property type="match status" value="1"/>
</dbReference>
<dbReference type="PROSITE" id="PS50005">
    <property type="entry name" value="TPR"/>
    <property type="match status" value="2"/>
</dbReference>
<dbReference type="InterPro" id="IPR052384">
    <property type="entry name" value="TMTC_O-mannosyltransferase"/>
</dbReference>
<evidence type="ECO:0000256" key="1">
    <source>
        <dbReference type="PROSITE-ProRule" id="PRU00339"/>
    </source>
</evidence>
<dbReference type="EMBL" id="FNCZ01000001">
    <property type="protein sequence ID" value="SDH00969.1"/>
    <property type="molecule type" value="Genomic_DNA"/>
</dbReference>
<evidence type="ECO:0000313" key="4">
    <source>
        <dbReference type="EMBL" id="SDH00969.1"/>
    </source>
</evidence>
<gene>
    <name evidence="4" type="ORF">SAMN04489796_1011158</name>
</gene>
<keyword evidence="1" id="KW-0802">TPR repeat</keyword>
<keyword evidence="5" id="KW-1185">Reference proteome</keyword>
<dbReference type="Gene3D" id="1.25.40.10">
    <property type="entry name" value="Tetratricopeptide repeat domain"/>
    <property type="match status" value="2"/>
</dbReference>
<accession>A0A1G7YXJ4</accession>
<feature type="chain" id="PRO_5011586030" evidence="2">
    <location>
        <begin position="19"/>
        <end position="996"/>
    </location>
</feature>
<dbReference type="OrthoDB" id="174931at2"/>
<dbReference type="GO" id="GO:0035269">
    <property type="term" value="P:protein O-linked glycosylation via mannose"/>
    <property type="evidence" value="ECO:0007669"/>
    <property type="project" value="TreeGrafter"/>
</dbReference>
<reference evidence="5" key="1">
    <citation type="submission" date="2016-10" db="EMBL/GenBank/DDBJ databases">
        <authorList>
            <person name="Varghese N."/>
            <person name="Submissions S."/>
        </authorList>
    </citation>
    <scope>NUCLEOTIDE SEQUENCE [LARGE SCALE GENOMIC DNA]</scope>
    <source>
        <strain evidence="5">DSM 15363</strain>
    </source>
</reference>
<feature type="repeat" description="TPR" evidence="1">
    <location>
        <begin position="768"/>
        <end position="801"/>
    </location>
</feature>
<feature type="repeat" description="TPR" evidence="1">
    <location>
        <begin position="524"/>
        <end position="557"/>
    </location>
</feature>
<dbReference type="SMART" id="SM00028">
    <property type="entry name" value="TPR"/>
    <property type="match status" value="8"/>
</dbReference>
<keyword evidence="2" id="KW-0732">Signal</keyword>
<dbReference type="PANTHER" id="PTHR44216:SF3">
    <property type="entry name" value="PROTEIN O-MANNOSYL-TRANSFERASE TMTC2"/>
    <property type="match status" value="1"/>
</dbReference>
<dbReference type="GO" id="GO:0004197">
    <property type="term" value="F:cysteine-type endopeptidase activity"/>
    <property type="evidence" value="ECO:0007669"/>
    <property type="project" value="InterPro"/>
</dbReference>
<dbReference type="InterPro" id="IPR029030">
    <property type="entry name" value="Caspase-like_dom_sf"/>
</dbReference>
<proteinExistence type="predicted"/>
<dbReference type="STRING" id="262004.SAMN04489796_1011158"/>
<name>A0A1G7YXJ4_9FLAO</name>
<dbReference type="InterPro" id="IPR019734">
    <property type="entry name" value="TPR_rpt"/>
</dbReference>
<dbReference type="Gene3D" id="3.40.50.1460">
    <property type="match status" value="1"/>
</dbReference>
<evidence type="ECO:0000313" key="5">
    <source>
        <dbReference type="Proteomes" id="UP000199492"/>
    </source>
</evidence>
<dbReference type="Pfam" id="PF00656">
    <property type="entry name" value="Peptidase_C14"/>
    <property type="match status" value="1"/>
</dbReference>
<dbReference type="SUPFAM" id="SSF48452">
    <property type="entry name" value="TPR-like"/>
    <property type="match status" value="2"/>
</dbReference>
<dbReference type="InterPro" id="IPR011990">
    <property type="entry name" value="TPR-like_helical_dom_sf"/>
</dbReference>
<feature type="signal peptide" evidence="2">
    <location>
        <begin position="1"/>
        <end position="18"/>
    </location>
</feature>
<protein>
    <submittedName>
        <fullName evidence="4">Tetratricopeptide repeat-containing protein</fullName>
    </submittedName>
</protein>
<dbReference type="GO" id="GO:0000030">
    <property type="term" value="F:mannosyltransferase activity"/>
    <property type="evidence" value="ECO:0007669"/>
    <property type="project" value="TreeGrafter"/>
</dbReference>